<dbReference type="EMBL" id="BGPR01002860">
    <property type="protein sequence ID" value="GBM80093.1"/>
    <property type="molecule type" value="Genomic_DNA"/>
</dbReference>
<keyword evidence="2" id="KW-1185">Reference proteome</keyword>
<name>A0A4Y2IQG1_ARAVE</name>
<protein>
    <submittedName>
        <fullName evidence="1">Uncharacterized protein</fullName>
    </submittedName>
</protein>
<dbReference type="Proteomes" id="UP000499080">
    <property type="component" value="Unassembled WGS sequence"/>
</dbReference>
<gene>
    <name evidence="1" type="ORF">AVEN_205132_1</name>
</gene>
<reference evidence="1 2" key="1">
    <citation type="journal article" date="2019" name="Sci. Rep.">
        <title>Orb-weaving spider Araneus ventricosus genome elucidates the spidroin gene catalogue.</title>
        <authorList>
            <person name="Kono N."/>
            <person name="Nakamura H."/>
            <person name="Ohtoshi R."/>
            <person name="Moran D.A.P."/>
            <person name="Shinohara A."/>
            <person name="Yoshida Y."/>
            <person name="Fujiwara M."/>
            <person name="Mori M."/>
            <person name="Tomita M."/>
            <person name="Arakawa K."/>
        </authorList>
    </citation>
    <scope>NUCLEOTIDE SEQUENCE [LARGE SCALE GENOMIC DNA]</scope>
</reference>
<sequence>MEILSIQIQIGSTLSHLELIFRSLQMQLLVENQRLVECKFTELKSKLEELEIQKCIHIEQHKWTALKEIPRVEALIFGAWNSLPECYTVRGKKFAYRLLTIFRIDIFVRSSVL</sequence>
<evidence type="ECO:0000313" key="1">
    <source>
        <dbReference type="EMBL" id="GBM80093.1"/>
    </source>
</evidence>
<accession>A0A4Y2IQG1</accession>
<dbReference type="AlphaFoldDB" id="A0A4Y2IQG1"/>
<comment type="caution">
    <text evidence="1">The sequence shown here is derived from an EMBL/GenBank/DDBJ whole genome shotgun (WGS) entry which is preliminary data.</text>
</comment>
<proteinExistence type="predicted"/>
<dbReference type="OrthoDB" id="8934564at2759"/>
<evidence type="ECO:0000313" key="2">
    <source>
        <dbReference type="Proteomes" id="UP000499080"/>
    </source>
</evidence>
<organism evidence="1 2">
    <name type="scientific">Araneus ventricosus</name>
    <name type="common">Orbweaver spider</name>
    <name type="synonym">Epeira ventricosa</name>
    <dbReference type="NCBI Taxonomy" id="182803"/>
    <lineage>
        <taxon>Eukaryota</taxon>
        <taxon>Metazoa</taxon>
        <taxon>Ecdysozoa</taxon>
        <taxon>Arthropoda</taxon>
        <taxon>Chelicerata</taxon>
        <taxon>Arachnida</taxon>
        <taxon>Araneae</taxon>
        <taxon>Araneomorphae</taxon>
        <taxon>Entelegynae</taxon>
        <taxon>Araneoidea</taxon>
        <taxon>Araneidae</taxon>
        <taxon>Araneus</taxon>
    </lineage>
</organism>